<comment type="similarity">
    <text evidence="2">Belongs to the chromate ion transporter (CHR) (TC 2.A.51) family.</text>
</comment>
<comment type="caution">
    <text evidence="8">The sequence shown here is derived from an EMBL/GenBank/DDBJ whole genome shotgun (WGS) entry which is preliminary data.</text>
</comment>
<organism evidence="8 9">
    <name type="scientific">Paenibacillus abyssi</name>
    <dbReference type="NCBI Taxonomy" id="1340531"/>
    <lineage>
        <taxon>Bacteria</taxon>
        <taxon>Bacillati</taxon>
        <taxon>Bacillota</taxon>
        <taxon>Bacilli</taxon>
        <taxon>Bacillales</taxon>
        <taxon>Paenibacillaceae</taxon>
        <taxon>Paenibacillus</taxon>
    </lineage>
</organism>
<feature type="transmembrane region" description="Helical" evidence="7">
    <location>
        <begin position="122"/>
        <end position="139"/>
    </location>
</feature>
<name>A0A917G052_9BACL</name>
<gene>
    <name evidence="8" type="ORF">GCM10010916_36300</name>
</gene>
<dbReference type="InterPro" id="IPR003370">
    <property type="entry name" value="Chromate_transpt"/>
</dbReference>
<dbReference type="GO" id="GO:0015109">
    <property type="term" value="F:chromate transmembrane transporter activity"/>
    <property type="evidence" value="ECO:0007669"/>
    <property type="project" value="InterPro"/>
</dbReference>
<dbReference type="PANTHER" id="PTHR43663:SF2">
    <property type="entry name" value="CHROMATE TRANSPORT PROTEIN-RELATED"/>
    <property type="match status" value="1"/>
</dbReference>
<evidence type="ECO:0000256" key="4">
    <source>
        <dbReference type="ARBA" id="ARBA00022692"/>
    </source>
</evidence>
<evidence type="ECO:0000256" key="2">
    <source>
        <dbReference type="ARBA" id="ARBA00005262"/>
    </source>
</evidence>
<dbReference type="Pfam" id="PF02417">
    <property type="entry name" value="Chromate_transp"/>
    <property type="match status" value="1"/>
</dbReference>
<reference evidence="8" key="2">
    <citation type="submission" date="2020-09" db="EMBL/GenBank/DDBJ databases">
        <authorList>
            <person name="Sun Q."/>
            <person name="Zhou Y."/>
        </authorList>
    </citation>
    <scope>NUCLEOTIDE SEQUENCE</scope>
    <source>
        <strain evidence="8">CGMCC 1.12987</strain>
    </source>
</reference>
<dbReference type="Proteomes" id="UP000644756">
    <property type="component" value="Unassembled WGS sequence"/>
</dbReference>
<evidence type="ECO:0000313" key="8">
    <source>
        <dbReference type="EMBL" id="GGG16074.1"/>
    </source>
</evidence>
<evidence type="ECO:0000256" key="6">
    <source>
        <dbReference type="ARBA" id="ARBA00023136"/>
    </source>
</evidence>
<evidence type="ECO:0000313" key="9">
    <source>
        <dbReference type="Proteomes" id="UP000644756"/>
    </source>
</evidence>
<proteinExistence type="inferred from homology"/>
<dbReference type="AlphaFoldDB" id="A0A917G052"/>
<dbReference type="EMBL" id="BMGR01000012">
    <property type="protein sequence ID" value="GGG16074.1"/>
    <property type="molecule type" value="Genomic_DNA"/>
</dbReference>
<dbReference type="InterPro" id="IPR052518">
    <property type="entry name" value="CHR_Transporter"/>
</dbReference>
<keyword evidence="6 7" id="KW-0472">Membrane</keyword>
<reference evidence="8" key="1">
    <citation type="journal article" date="2014" name="Int. J. Syst. Evol. Microbiol.">
        <title>Complete genome sequence of Corynebacterium casei LMG S-19264T (=DSM 44701T), isolated from a smear-ripened cheese.</title>
        <authorList>
            <consortium name="US DOE Joint Genome Institute (JGI-PGF)"/>
            <person name="Walter F."/>
            <person name="Albersmeier A."/>
            <person name="Kalinowski J."/>
            <person name="Ruckert C."/>
        </authorList>
    </citation>
    <scope>NUCLEOTIDE SEQUENCE</scope>
    <source>
        <strain evidence="8">CGMCC 1.12987</strain>
    </source>
</reference>
<feature type="transmembrane region" description="Helical" evidence="7">
    <location>
        <begin position="151"/>
        <end position="181"/>
    </location>
</feature>
<sequence>MLHAVMERLTKLLELFWAFLQIGPSTFGGGYAMIPVIEREIVGKRRWISEDEMADMVSLAGSAPGGVGVNAAAFVGYRVAGVAGAVSAVIGITLPTFLIILVLSVFYMVFQDHPKVEAALKGIHGAIIALIILAAYRMAKASIIDKTTTVLLIVTVGLLLFAAIHPIYVIMLGIAAGILLVRIKERLGIKVFMEKQPESDNRKQELIYPEYYI</sequence>
<keyword evidence="4 7" id="KW-0812">Transmembrane</keyword>
<dbReference type="PANTHER" id="PTHR43663">
    <property type="entry name" value="CHROMATE TRANSPORT PROTEIN-RELATED"/>
    <property type="match status" value="1"/>
</dbReference>
<dbReference type="RefSeq" id="WP_188532479.1">
    <property type="nucleotide sequence ID" value="NZ_BMGR01000012.1"/>
</dbReference>
<evidence type="ECO:0000256" key="5">
    <source>
        <dbReference type="ARBA" id="ARBA00022989"/>
    </source>
</evidence>
<keyword evidence="9" id="KW-1185">Reference proteome</keyword>
<evidence type="ECO:0000256" key="7">
    <source>
        <dbReference type="SAM" id="Phobius"/>
    </source>
</evidence>
<evidence type="ECO:0000256" key="1">
    <source>
        <dbReference type="ARBA" id="ARBA00004651"/>
    </source>
</evidence>
<accession>A0A917G052</accession>
<comment type="subcellular location">
    <subcellularLocation>
        <location evidence="1">Cell membrane</location>
        <topology evidence="1">Multi-pass membrane protein</topology>
    </subcellularLocation>
</comment>
<feature type="transmembrane region" description="Helical" evidence="7">
    <location>
        <begin position="57"/>
        <end position="77"/>
    </location>
</feature>
<keyword evidence="5 7" id="KW-1133">Transmembrane helix</keyword>
<protein>
    <submittedName>
        <fullName evidence="8">Chromate transporter</fullName>
    </submittedName>
</protein>
<evidence type="ECO:0000256" key="3">
    <source>
        <dbReference type="ARBA" id="ARBA00022475"/>
    </source>
</evidence>
<keyword evidence="3" id="KW-1003">Cell membrane</keyword>
<feature type="transmembrane region" description="Helical" evidence="7">
    <location>
        <begin position="15"/>
        <end position="37"/>
    </location>
</feature>
<dbReference type="GO" id="GO:0005886">
    <property type="term" value="C:plasma membrane"/>
    <property type="evidence" value="ECO:0007669"/>
    <property type="project" value="UniProtKB-SubCell"/>
</dbReference>
<feature type="transmembrane region" description="Helical" evidence="7">
    <location>
        <begin position="83"/>
        <end position="110"/>
    </location>
</feature>